<accession>X0W8Y3</accession>
<dbReference type="EMBL" id="BARS01032276">
    <property type="protein sequence ID" value="GAG27085.1"/>
    <property type="molecule type" value="Genomic_DNA"/>
</dbReference>
<reference evidence="1" key="1">
    <citation type="journal article" date="2014" name="Front. Microbiol.">
        <title>High frequency of phylogenetically diverse reductive dehalogenase-homologous genes in deep subseafloor sedimentary metagenomes.</title>
        <authorList>
            <person name="Kawai M."/>
            <person name="Futagami T."/>
            <person name="Toyoda A."/>
            <person name="Takaki Y."/>
            <person name="Nishi S."/>
            <person name="Hori S."/>
            <person name="Arai W."/>
            <person name="Tsubouchi T."/>
            <person name="Morono Y."/>
            <person name="Uchiyama I."/>
            <person name="Ito T."/>
            <person name="Fujiyama A."/>
            <person name="Inagaki F."/>
            <person name="Takami H."/>
        </authorList>
    </citation>
    <scope>NUCLEOTIDE SEQUENCE</scope>
    <source>
        <strain evidence="1">Expedition CK06-06</strain>
    </source>
</reference>
<organism evidence="1">
    <name type="scientific">marine sediment metagenome</name>
    <dbReference type="NCBI Taxonomy" id="412755"/>
    <lineage>
        <taxon>unclassified sequences</taxon>
        <taxon>metagenomes</taxon>
        <taxon>ecological metagenomes</taxon>
    </lineage>
</organism>
<name>X0W8Y3_9ZZZZ</name>
<dbReference type="SUPFAM" id="SSF48334">
    <property type="entry name" value="DNA repair protein MutS, domain III"/>
    <property type="match status" value="1"/>
</dbReference>
<dbReference type="AlphaFoldDB" id="X0W8Y3"/>
<comment type="caution">
    <text evidence="1">The sequence shown here is derived from an EMBL/GenBank/DDBJ whole genome shotgun (WGS) entry which is preliminary data.</text>
</comment>
<dbReference type="InterPro" id="IPR036187">
    <property type="entry name" value="DNA_mismatch_repair_MutS_sf"/>
</dbReference>
<protein>
    <submittedName>
        <fullName evidence="1">Uncharacterized protein</fullName>
    </submittedName>
</protein>
<gene>
    <name evidence="1" type="ORF">S01H1_50117</name>
</gene>
<sequence length="179" mass="19449">MATSAKTLATLEFDKILARLARHTSFSAGRALALALLPSTDYAEVVDRQRITAEARRLLEMQPNLTLGGAHDVRPQAQKAALAGVLEPSELLDIQSTLSLSVSLRNTIHRLAIQGLPLLTTLAEGLADLSPLAAEISRSINPRSEVTDAASPMLSELRRETRLAHDRLTTRLQRILSSQ</sequence>
<feature type="non-terminal residue" evidence="1">
    <location>
        <position position="179"/>
    </location>
</feature>
<evidence type="ECO:0000313" key="1">
    <source>
        <dbReference type="EMBL" id="GAG27085.1"/>
    </source>
</evidence>
<proteinExistence type="predicted"/>